<feature type="non-terminal residue" evidence="2">
    <location>
        <position position="146"/>
    </location>
</feature>
<dbReference type="EMBL" id="KB744554">
    <property type="protein sequence ID" value="EOA94847.1"/>
    <property type="molecule type" value="Genomic_DNA"/>
</dbReference>
<feature type="non-terminal residue" evidence="2">
    <location>
        <position position="1"/>
    </location>
</feature>
<evidence type="ECO:0000313" key="2">
    <source>
        <dbReference type="EMBL" id="EOA94847.1"/>
    </source>
</evidence>
<evidence type="ECO:0000256" key="1">
    <source>
        <dbReference type="SAM" id="MobiDB-lite"/>
    </source>
</evidence>
<reference evidence="3" key="1">
    <citation type="journal article" date="2013" name="Nat. Genet.">
        <title>The duck genome and transcriptome provide insight into an avian influenza virus reservoir species.</title>
        <authorList>
            <person name="Huang Y."/>
            <person name="Li Y."/>
            <person name="Burt D.W."/>
            <person name="Chen H."/>
            <person name="Zhang Y."/>
            <person name="Qian W."/>
            <person name="Kim H."/>
            <person name="Gan S."/>
            <person name="Zhao Y."/>
            <person name="Li J."/>
            <person name="Yi K."/>
            <person name="Feng H."/>
            <person name="Zhu P."/>
            <person name="Li B."/>
            <person name="Liu Q."/>
            <person name="Fairley S."/>
            <person name="Magor K.E."/>
            <person name="Du Z."/>
            <person name="Hu X."/>
            <person name="Goodman L."/>
            <person name="Tafer H."/>
            <person name="Vignal A."/>
            <person name="Lee T."/>
            <person name="Kim K.W."/>
            <person name="Sheng Z."/>
            <person name="An Y."/>
            <person name="Searle S."/>
            <person name="Herrero J."/>
            <person name="Groenen M.A."/>
            <person name="Crooijmans R.P."/>
            <person name="Faraut T."/>
            <person name="Cai Q."/>
            <person name="Webster R.G."/>
            <person name="Aldridge J.R."/>
            <person name="Warren W.C."/>
            <person name="Bartschat S."/>
            <person name="Kehr S."/>
            <person name="Marz M."/>
            <person name="Stadler P.F."/>
            <person name="Smith J."/>
            <person name="Kraus R.H."/>
            <person name="Zhao Y."/>
            <person name="Ren L."/>
            <person name="Fei J."/>
            <person name="Morisson M."/>
            <person name="Kaiser P."/>
            <person name="Griffin D.K."/>
            <person name="Rao M."/>
            <person name="Pitel F."/>
            <person name="Wang J."/>
            <person name="Li N."/>
        </authorList>
    </citation>
    <scope>NUCLEOTIDE SEQUENCE [LARGE SCALE GENOMIC DNA]</scope>
</reference>
<keyword evidence="3" id="KW-1185">Reference proteome</keyword>
<name>R0L3M9_ANAPL</name>
<gene>
    <name evidence="2" type="ORF">Anapl_16465</name>
</gene>
<dbReference type="Proteomes" id="UP000296049">
    <property type="component" value="Unassembled WGS sequence"/>
</dbReference>
<protein>
    <submittedName>
        <fullName evidence="2">Uncharacterized protein</fullName>
    </submittedName>
</protein>
<feature type="region of interest" description="Disordered" evidence="1">
    <location>
        <begin position="1"/>
        <end position="59"/>
    </location>
</feature>
<accession>R0L3M9</accession>
<evidence type="ECO:0000313" key="3">
    <source>
        <dbReference type="Proteomes" id="UP000296049"/>
    </source>
</evidence>
<proteinExistence type="predicted"/>
<sequence length="146" mass="15955">RGQGEKFSSKPDLGHESPLPHGLLEQGGDPLFPHMPLENFPSPSSFPSREQERAGEAPLIHHRGTSRFNDVKAKRDNLPVGKGIHPVRQTPQGPGLGLGCHSEPLNHGRASCSRSCSNSTARHRARREPRRVEFNGLCYAGGQERG</sequence>
<dbReference type="AlphaFoldDB" id="R0L3M9"/>
<organism evidence="2 3">
    <name type="scientific">Anas platyrhynchos</name>
    <name type="common">Mallard</name>
    <name type="synonym">Anas boschas</name>
    <dbReference type="NCBI Taxonomy" id="8839"/>
    <lineage>
        <taxon>Eukaryota</taxon>
        <taxon>Metazoa</taxon>
        <taxon>Chordata</taxon>
        <taxon>Craniata</taxon>
        <taxon>Vertebrata</taxon>
        <taxon>Euteleostomi</taxon>
        <taxon>Archelosauria</taxon>
        <taxon>Archosauria</taxon>
        <taxon>Dinosauria</taxon>
        <taxon>Saurischia</taxon>
        <taxon>Theropoda</taxon>
        <taxon>Coelurosauria</taxon>
        <taxon>Aves</taxon>
        <taxon>Neognathae</taxon>
        <taxon>Galloanserae</taxon>
        <taxon>Anseriformes</taxon>
        <taxon>Anatidae</taxon>
        <taxon>Anatinae</taxon>
        <taxon>Anas</taxon>
    </lineage>
</organism>
<feature type="region of interest" description="Disordered" evidence="1">
    <location>
        <begin position="77"/>
        <end position="128"/>
    </location>
</feature>